<dbReference type="PANTHER" id="PTHR43534:SF1">
    <property type="entry name" value="4FE-4S CLUSTER CONTAINING PARA FAMILY ATPASE PROTEIN"/>
    <property type="match status" value="1"/>
</dbReference>
<name>A0A7V5LU63_UNCW3</name>
<protein>
    <submittedName>
        <fullName evidence="7">(4Fe-4S)-binding protein</fullName>
    </submittedName>
</protein>
<evidence type="ECO:0000256" key="1">
    <source>
        <dbReference type="ARBA" id="ARBA00022723"/>
    </source>
</evidence>
<dbReference type="Gene3D" id="3.30.70.20">
    <property type="match status" value="1"/>
</dbReference>
<dbReference type="InterPro" id="IPR027417">
    <property type="entry name" value="P-loop_NTPase"/>
</dbReference>
<dbReference type="PROSITE" id="PS00198">
    <property type="entry name" value="4FE4S_FER_1"/>
    <property type="match status" value="1"/>
</dbReference>
<dbReference type="PANTHER" id="PTHR43534">
    <property type="entry name" value="MIND SUPERFAMILY P-LOOP ATPASE CONTAINING AN INSERTED FERREDOXIN DOMAIN"/>
    <property type="match status" value="1"/>
</dbReference>
<comment type="caution">
    <text evidence="7">The sequence shown here is derived from an EMBL/GenBank/DDBJ whole genome shotgun (WGS) entry which is preliminary data.</text>
</comment>
<dbReference type="PROSITE" id="PS51379">
    <property type="entry name" value="4FE4S_FER_2"/>
    <property type="match status" value="2"/>
</dbReference>
<reference evidence="7" key="1">
    <citation type="journal article" date="2020" name="mSystems">
        <title>Genome- and Community-Level Interaction Insights into Carbon Utilization and Element Cycling Functions of Hydrothermarchaeota in Hydrothermal Sediment.</title>
        <authorList>
            <person name="Zhou Z."/>
            <person name="Liu Y."/>
            <person name="Xu W."/>
            <person name="Pan J."/>
            <person name="Luo Z.H."/>
            <person name="Li M."/>
        </authorList>
    </citation>
    <scope>NUCLEOTIDE SEQUENCE [LARGE SCALE GENOMIC DNA]</scope>
    <source>
        <strain evidence="7">HyVt-96</strain>
    </source>
</reference>
<feature type="domain" description="4Fe-4S ferredoxin-type" evidence="6">
    <location>
        <begin position="26"/>
        <end position="55"/>
    </location>
</feature>
<evidence type="ECO:0000256" key="5">
    <source>
        <dbReference type="ARBA" id="ARBA00023014"/>
    </source>
</evidence>
<evidence type="ECO:0000313" key="7">
    <source>
        <dbReference type="EMBL" id="HHF52771.1"/>
    </source>
</evidence>
<dbReference type="GO" id="GO:0046872">
    <property type="term" value="F:metal ion binding"/>
    <property type="evidence" value="ECO:0007669"/>
    <property type="project" value="UniProtKB-KW"/>
</dbReference>
<dbReference type="SUPFAM" id="SSF54862">
    <property type="entry name" value="4Fe-4S ferredoxins"/>
    <property type="match status" value="1"/>
</dbReference>
<accession>A0A7V5LU63</accession>
<dbReference type="EMBL" id="DRTX01000012">
    <property type="protein sequence ID" value="HHF52771.1"/>
    <property type="molecule type" value="Genomic_DNA"/>
</dbReference>
<dbReference type="GO" id="GO:0051536">
    <property type="term" value="F:iron-sulfur cluster binding"/>
    <property type="evidence" value="ECO:0007669"/>
    <property type="project" value="UniProtKB-KW"/>
</dbReference>
<evidence type="ECO:0000256" key="2">
    <source>
        <dbReference type="ARBA" id="ARBA00022741"/>
    </source>
</evidence>
<dbReference type="Pfam" id="PF10609">
    <property type="entry name" value="ParA"/>
    <property type="match status" value="1"/>
</dbReference>
<dbReference type="InterPro" id="IPR017900">
    <property type="entry name" value="4Fe4S_Fe_S_CS"/>
</dbReference>
<organism evidence="7">
    <name type="scientific">candidate division WOR-3 bacterium</name>
    <dbReference type="NCBI Taxonomy" id="2052148"/>
    <lineage>
        <taxon>Bacteria</taxon>
        <taxon>Bacteria division WOR-3</taxon>
    </lineage>
</organism>
<keyword evidence="4" id="KW-0408">Iron</keyword>
<dbReference type="AlphaFoldDB" id="A0A7V5LU63"/>
<gene>
    <name evidence="7" type="ORF">ENL43_00210</name>
</gene>
<feature type="non-terminal residue" evidence="7">
    <location>
        <position position="1"/>
    </location>
</feature>
<feature type="domain" description="4Fe-4S ferredoxin-type" evidence="6">
    <location>
        <begin position="1"/>
        <end position="25"/>
    </location>
</feature>
<keyword evidence="2" id="KW-0547">Nucleotide-binding</keyword>
<dbReference type="Gene3D" id="3.40.50.300">
    <property type="entry name" value="P-loop containing nucleotide triphosphate hydrolases"/>
    <property type="match status" value="1"/>
</dbReference>
<dbReference type="Pfam" id="PF00037">
    <property type="entry name" value="Fer4"/>
    <property type="match status" value="2"/>
</dbReference>
<evidence type="ECO:0000256" key="3">
    <source>
        <dbReference type="ARBA" id="ARBA00022840"/>
    </source>
</evidence>
<evidence type="ECO:0000259" key="6">
    <source>
        <dbReference type="PROSITE" id="PS51379"/>
    </source>
</evidence>
<dbReference type="Proteomes" id="UP000886050">
    <property type="component" value="Unassembled WGS sequence"/>
</dbReference>
<keyword evidence="1" id="KW-0479">Metal-binding</keyword>
<sequence length="229" mass="25625">RAYIRKDECIECGICRDKCRFDAISEDYVVDPISCEGCEVCFYACPVKAIEMRDTVSGYWFVSDTPYGPMVHGILEIGEENSGKLVTVIRKQALFLAQKQNVNYLIVDGPPGTGCPVNSTLSGLKYTVIVTEPTQSGLHDLERIVNLAHHFNVEPFIVINKYDINKEVSLNIKKRLNEIGANFLGSIPFDRTVNDALKMGKPIVEFAPESEASLAIKEIWEKFKKSLLS</sequence>
<evidence type="ECO:0000256" key="4">
    <source>
        <dbReference type="ARBA" id="ARBA00023004"/>
    </source>
</evidence>
<dbReference type="InterPro" id="IPR033756">
    <property type="entry name" value="YlxH/NBP35"/>
</dbReference>
<dbReference type="SUPFAM" id="SSF52540">
    <property type="entry name" value="P-loop containing nucleoside triphosphate hydrolases"/>
    <property type="match status" value="1"/>
</dbReference>
<proteinExistence type="predicted"/>
<keyword evidence="3" id="KW-0067">ATP-binding</keyword>
<keyword evidence="5" id="KW-0411">Iron-sulfur</keyword>
<dbReference type="GO" id="GO:0005524">
    <property type="term" value="F:ATP binding"/>
    <property type="evidence" value="ECO:0007669"/>
    <property type="project" value="UniProtKB-KW"/>
</dbReference>
<dbReference type="InterPro" id="IPR017896">
    <property type="entry name" value="4Fe4S_Fe-S-bd"/>
</dbReference>